<dbReference type="PANTHER" id="PTHR48081:SF6">
    <property type="entry name" value="PEPTIDASE S9 PROLYL OLIGOPEPTIDASE CATALYTIC DOMAIN-CONTAINING PROTEIN"/>
    <property type="match status" value="1"/>
</dbReference>
<evidence type="ECO:0000313" key="4">
    <source>
        <dbReference type="Proteomes" id="UP000190951"/>
    </source>
</evidence>
<dbReference type="EMBL" id="CP096983">
    <property type="protein sequence ID" value="URZ13027.1"/>
    <property type="molecule type" value="Genomic_DNA"/>
</dbReference>
<feature type="domain" description="BD-FAE-like" evidence="2">
    <location>
        <begin position="34"/>
        <end position="219"/>
    </location>
</feature>
<accession>A0A1S8LS87</accession>
<dbReference type="Pfam" id="PF20434">
    <property type="entry name" value="BD-FAE"/>
    <property type="match status" value="1"/>
</dbReference>
<evidence type="ECO:0000256" key="1">
    <source>
        <dbReference type="ARBA" id="ARBA00022801"/>
    </source>
</evidence>
<dbReference type="Gene3D" id="3.40.50.1820">
    <property type="entry name" value="alpha/beta hydrolase"/>
    <property type="match status" value="1"/>
</dbReference>
<keyword evidence="4" id="KW-1185">Reference proteome</keyword>
<dbReference type="SUPFAM" id="SSF53474">
    <property type="entry name" value="alpha/beta-Hydrolases"/>
    <property type="match status" value="2"/>
</dbReference>
<dbReference type="GO" id="GO:0016787">
    <property type="term" value="F:hydrolase activity"/>
    <property type="evidence" value="ECO:0007669"/>
    <property type="project" value="UniProtKB-KW"/>
</dbReference>
<dbReference type="KEGG" id="crw:CROST_037770"/>
<dbReference type="PANTHER" id="PTHR48081">
    <property type="entry name" value="AB HYDROLASE SUPERFAMILY PROTEIN C4A8.06C"/>
    <property type="match status" value="1"/>
</dbReference>
<sequence length="272" mass="30680">MINRVIDIWNGLSYEGCDKSFRPTMETYILDGDKKRVAILILPGGGYNHTSPREGEPIAVNYNAAGFSAFVLHYSVYPNRYPNPMLDAARAITIIRENADKWNIDKEKIVVCGFSAGGHLAGMLGTNWFKDELFNKEGIRKEFLKPNALILSYPVITSGEFAHRESFNCLLGENPDKKLLYEVSVEKQVSEKTPTTFIWHTFNDKVVPVQNSMLFVDQLSKLQISFELHIYPDGKHGMSLGTKETDAGGNINPHLASWFNLSVEWVRSIFGE</sequence>
<name>A0A1S8LS87_9CLOT</name>
<dbReference type="InterPro" id="IPR049492">
    <property type="entry name" value="BD-FAE-like_dom"/>
</dbReference>
<organism evidence="3 4">
    <name type="scientific">Clostridium felsineum</name>
    <dbReference type="NCBI Taxonomy" id="36839"/>
    <lineage>
        <taxon>Bacteria</taxon>
        <taxon>Bacillati</taxon>
        <taxon>Bacillota</taxon>
        <taxon>Clostridia</taxon>
        <taxon>Eubacteriales</taxon>
        <taxon>Clostridiaceae</taxon>
        <taxon>Clostridium</taxon>
    </lineage>
</organism>
<protein>
    <recommendedName>
        <fullName evidence="2">BD-FAE-like domain-containing protein</fullName>
    </recommendedName>
</protein>
<gene>
    <name evidence="3" type="ORF">CROST_037770</name>
</gene>
<proteinExistence type="predicted"/>
<dbReference type="AlphaFoldDB" id="A0A1S8LS87"/>
<dbReference type="RefSeq" id="WP_077835296.1">
    <property type="nucleotide sequence ID" value="NZ_CP096983.1"/>
</dbReference>
<dbReference type="Proteomes" id="UP000190951">
    <property type="component" value="Chromosome"/>
</dbReference>
<dbReference type="STRING" id="84029.CROST_04970"/>
<evidence type="ECO:0000259" key="2">
    <source>
        <dbReference type="Pfam" id="PF20434"/>
    </source>
</evidence>
<keyword evidence="1" id="KW-0378">Hydrolase</keyword>
<reference evidence="3 4" key="1">
    <citation type="submission" date="2022-04" db="EMBL/GenBank/DDBJ databases">
        <title>Genome sequence of C. roseum typestrain.</title>
        <authorList>
            <person name="Poehlein A."/>
            <person name="Schoch T."/>
            <person name="Duerre P."/>
            <person name="Daniel R."/>
        </authorList>
    </citation>
    <scope>NUCLEOTIDE SEQUENCE [LARGE SCALE GENOMIC DNA]</scope>
    <source>
        <strain evidence="3 4">DSM 7320</strain>
    </source>
</reference>
<evidence type="ECO:0000313" key="3">
    <source>
        <dbReference type="EMBL" id="URZ13027.1"/>
    </source>
</evidence>
<dbReference type="InterPro" id="IPR029058">
    <property type="entry name" value="AB_hydrolase_fold"/>
</dbReference>
<dbReference type="InterPro" id="IPR050300">
    <property type="entry name" value="GDXG_lipolytic_enzyme"/>
</dbReference>